<dbReference type="Proteomes" id="UP000585050">
    <property type="component" value="Unassembled WGS sequence"/>
</dbReference>
<evidence type="ECO:0000313" key="3">
    <source>
        <dbReference type="Proteomes" id="UP000585050"/>
    </source>
</evidence>
<keyword evidence="1" id="KW-0812">Transmembrane</keyword>
<proteinExistence type="predicted"/>
<name>A0A7X8SHA9_9BACT</name>
<protein>
    <submittedName>
        <fullName evidence="2">YgjV family protein</fullName>
    </submittedName>
</protein>
<keyword evidence="1" id="KW-0472">Membrane</keyword>
<organism evidence="2 3">
    <name type="scientific">Flammeovirga agarivorans</name>
    <dbReference type="NCBI Taxonomy" id="2726742"/>
    <lineage>
        <taxon>Bacteria</taxon>
        <taxon>Pseudomonadati</taxon>
        <taxon>Bacteroidota</taxon>
        <taxon>Cytophagia</taxon>
        <taxon>Cytophagales</taxon>
        <taxon>Flammeovirgaceae</taxon>
        <taxon>Flammeovirga</taxon>
    </lineage>
</organism>
<dbReference type="AlphaFoldDB" id="A0A7X8SHA9"/>
<keyword evidence="1" id="KW-1133">Transmembrane helix</keyword>
<reference evidence="2 3" key="1">
    <citation type="submission" date="2020-04" db="EMBL/GenBank/DDBJ databases">
        <title>Flammeovirga sp. SR4, a novel species isolated from seawater.</title>
        <authorList>
            <person name="Wang X."/>
        </authorList>
    </citation>
    <scope>NUCLEOTIDE SEQUENCE [LARGE SCALE GENOMIC DNA]</scope>
    <source>
        <strain evidence="2 3">SR4</strain>
    </source>
</reference>
<feature type="transmembrane region" description="Helical" evidence="1">
    <location>
        <begin position="49"/>
        <end position="66"/>
    </location>
</feature>
<evidence type="ECO:0000313" key="2">
    <source>
        <dbReference type="EMBL" id="NLR90219.1"/>
    </source>
</evidence>
<sequence>MNSEYVGYIASAILMLSFTFKKANTLRIINSIGCIVFVIYGVMIDAWPVIISNGFIALVNAYYLFLSKK</sequence>
<comment type="caution">
    <text evidence="2">The sequence shown here is derived from an EMBL/GenBank/DDBJ whole genome shotgun (WGS) entry which is preliminary data.</text>
</comment>
<feature type="transmembrane region" description="Helical" evidence="1">
    <location>
        <begin position="25"/>
        <end position="43"/>
    </location>
</feature>
<dbReference type="EMBL" id="JABAIL010000001">
    <property type="protein sequence ID" value="NLR90219.1"/>
    <property type="molecule type" value="Genomic_DNA"/>
</dbReference>
<evidence type="ECO:0000256" key="1">
    <source>
        <dbReference type="SAM" id="Phobius"/>
    </source>
</evidence>
<dbReference type="RefSeq" id="WP_168880927.1">
    <property type="nucleotide sequence ID" value="NZ_JABAIL010000001.1"/>
</dbReference>
<gene>
    <name evidence="2" type="ORF">HGP29_03330</name>
</gene>
<accession>A0A7X8SHA9</accession>
<keyword evidence="3" id="KW-1185">Reference proteome</keyword>